<accession>A0ABD5S0F2</accession>
<feature type="transmembrane region" description="Helical" evidence="1">
    <location>
        <begin position="6"/>
        <end position="22"/>
    </location>
</feature>
<keyword evidence="3" id="KW-0418">Kinase</keyword>
<dbReference type="InterPro" id="IPR031621">
    <property type="entry name" value="HisKA_7TM"/>
</dbReference>
<evidence type="ECO:0000256" key="1">
    <source>
        <dbReference type="SAM" id="Phobius"/>
    </source>
</evidence>
<dbReference type="Proteomes" id="UP001596328">
    <property type="component" value="Unassembled WGS sequence"/>
</dbReference>
<keyword evidence="4" id="KW-1185">Reference proteome</keyword>
<dbReference type="AlphaFoldDB" id="A0ABD5S0F2"/>
<feature type="non-terminal residue" evidence="3">
    <location>
        <position position="73"/>
    </location>
</feature>
<feature type="domain" description="Histidine kinase N-terminal 7TM region" evidence="2">
    <location>
        <begin position="9"/>
        <end position="72"/>
    </location>
</feature>
<dbReference type="GO" id="GO:0016301">
    <property type="term" value="F:kinase activity"/>
    <property type="evidence" value="ECO:0007669"/>
    <property type="project" value="UniProtKB-KW"/>
</dbReference>
<gene>
    <name evidence="3" type="ORF">ACFQE1_09715</name>
</gene>
<sequence>MLSPITGVVFGAAVVGTGLAAISFRTRRIPGTRWFALMMVGVALWAGAAGMQSVVDGDVVPTWHAAMYVGVVV</sequence>
<dbReference type="Pfam" id="PF16927">
    <property type="entry name" value="HisKA_7TM"/>
    <property type="match status" value="1"/>
</dbReference>
<evidence type="ECO:0000259" key="2">
    <source>
        <dbReference type="Pfam" id="PF16927"/>
    </source>
</evidence>
<keyword evidence="1" id="KW-1133">Transmembrane helix</keyword>
<evidence type="ECO:0000313" key="4">
    <source>
        <dbReference type="Proteomes" id="UP001596328"/>
    </source>
</evidence>
<evidence type="ECO:0000313" key="3">
    <source>
        <dbReference type="EMBL" id="MFC6724648.1"/>
    </source>
</evidence>
<reference evidence="3 4" key="1">
    <citation type="journal article" date="2019" name="Int. J. Syst. Evol. Microbiol.">
        <title>The Global Catalogue of Microorganisms (GCM) 10K type strain sequencing project: providing services to taxonomists for standard genome sequencing and annotation.</title>
        <authorList>
            <consortium name="The Broad Institute Genomics Platform"/>
            <consortium name="The Broad Institute Genome Sequencing Center for Infectious Disease"/>
            <person name="Wu L."/>
            <person name="Ma J."/>
        </authorList>
    </citation>
    <scope>NUCLEOTIDE SEQUENCE [LARGE SCALE GENOMIC DNA]</scope>
    <source>
        <strain evidence="3 4">NBRC 111368</strain>
    </source>
</reference>
<organism evidence="3 4">
    <name type="scientific">Halobium palmae</name>
    <dbReference type="NCBI Taxonomy" id="1776492"/>
    <lineage>
        <taxon>Archaea</taxon>
        <taxon>Methanobacteriati</taxon>
        <taxon>Methanobacteriota</taxon>
        <taxon>Stenosarchaea group</taxon>
        <taxon>Halobacteria</taxon>
        <taxon>Halobacteriales</taxon>
        <taxon>Haloferacaceae</taxon>
        <taxon>Halobium</taxon>
    </lineage>
</organism>
<proteinExistence type="predicted"/>
<keyword evidence="1" id="KW-0812">Transmembrane</keyword>
<keyword evidence="3" id="KW-0808">Transferase</keyword>
<keyword evidence="1" id="KW-0472">Membrane</keyword>
<feature type="transmembrane region" description="Helical" evidence="1">
    <location>
        <begin position="34"/>
        <end position="55"/>
    </location>
</feature>
<protein>
    <submittedName>
        <fullName evidence="3">Histidine kinase N-terminal 7TM domain-containing protein</fullName>
    </submittedName>
</protein>
<name>A0ABD5S0F2_9EURY</name>
<comment type="caution">
    <text evidence="3">The sequence shown here is derived from an EMBL/GenBank/DDBJ whole genome shotgun (WGS) entry which is preliminary data.</text>
</comment>
<dbReference type="EMBL" id="JBHSWU010000239">
    <property type="protein sequence ID" value="MFC6724648.1"/>
    <property type="molecule type" value="Genomic_DNA"/>
</dbReference>